<dbReference type="HOGENOM" id="CLU_858045_0_0_1"/>
<keyword evidence="3" id="KW-1185">Reference proteome</keyword>
<dbReference type="OrthoDB" id="5041951at2759"/>
<evidence type="ECO:0000256" key="1">
    <source>
        <dbReference type="SAM" id="MobiDB-lite"/>
    </source>
</evidence>
<accession>A0A0A1TN14</accession>
<proteinExistence type="predicted"/>
<reference evidence="2 3" key="1">
    <citation type="journal article" date="2015" name="Genome Announc.">
        <title>Draft Genome Sequence and Gene Annotation of the Entomopathogenic Fungus Verticillium hemipterigenum.</title>
        <authorList>
            <person name="Horn F."/>
            <person name="Habel A."/>
            <person name="Scharf D.H."/>
            <person name="Dworschak J."/>
            <person name="Brakhage A.A."/>
            <person name="Guthke R."/>
            <person name="Hertweck C."/>
            <person name="Linde J."/>
        </authorList>
    </citation>
    <scope>NUCLEOTIDE SEQUENCE [LARGE SCALE GENOMIC DNA]</scope>
</reference>
<gene>
    <name evidence="2" type="ORF">VHEMI07493</name>
</gene>
<feature type="region of interest" description="Disordered" evidence="1">
    <location>
        <begin position="298"/>
        <end position="325"/>
    </location>
</feature>
<evidence type="ECO:0000313" key="3">
    <source>
        <dbReference type="Proteomes" id="UP000039046"/>
    </source>
</evidence>
<dbReference type="Proteomes" id="UP000039046">
    <property type="component" value="Unassembled WGS sequence"/>
</dbReference>
<sequence length="325" mass="37313">MEDSKTVETISSDHGDSVGLSQNALKLLSKRFEHVYEVDQVRGIYLKPSTLRGTPTKKLVESSPEWDPSWASLDDYLKNEQKEQQAKTETREQLAYTRLVGKDLNSLLKRHKRHQDNCSKHTKILEIFGPDTTYHPNQLVARQHLPREGLCDQEIMYKLACKVSNMQTLEKFGYLKMDPWDFIRWRVNNLLTHELPHAAARGTTIIKTIVSRLGSHQETNSGFVDPYMRELVLFAARFEQRSNCYGSRRAKAVRDRPTVEALYRFNSLPTKLFRSLPICTSVQKRKTARVIAKQSNAPKRKHLASGTGYTGVNNFRKHQTSTPGI</sequence>
<name>A0A0A1TN14_9HYPO</name>
<dbReference type="AlphaFoldDB" id="A0A0A1TN14"/>
<evidence type="ECO:0000313" key="2">
    <source>
        <dbReference type="EMBL" id="CEJ91802.1"/>
    </source>
</evidence>
<organism evidence="2 3">
    <name type="scientific">[Torrubiella] hemipterigena</name>
    <dbReference type="NCBI Taxonomy" id="1531966"/>
    <lineage>
        <taxon>Eukaryota</taxon>
        <taxon>Fungi</taxon>
        <taxon>Dikarya</taxon>
        <taxon>Ascomycota</taxon>
        <taxon>Pezizomycotina</taxon>
        <taxon>Sordariomycetes</taxon>
        <taxon>Hypocreomycetidae</taxon>
        <taxon>Hypocreales</taxon>
        <taxon>Clavicipitaceae</taxon>
        <taxon>Clavicipitaceae incertae sedis</taxon>
        <taxon>'Torrubiella' clade</taxon>
    </lineage>
</organism>
<dbReference type="EMBL" id="CDHN01000004">
    <property type="protein sequence ID" value="CEJ91802.1"/>
    <property type="molecule type" value="Genomic_DNA"/>
</dbReference>
<dbReference type="STRING" id="1531966.A0A0A1TN14"/>
<protein>
    <submittedName>
        <fullName evidence="2">Uncharacterized protein</fullName>
    </submittedName>
</protein>